<evidence type="ECO:0000256" key="8">
    <source>
        <dbReference type="SAM" id="MobiDB-lite"/>
    </source>
</evidence>
<dbReference type="InterPro" id="IPR051059">
    <property type="entry name" value="VerF-like"/>
</dbReference>
<name>A0ABR1F8N7_9ASCO</name>
<keyword evidence="2" id="KW-0479">Metal-binding</keyword>
<feature type="domain" description="C2H2-type" evidence="9">
    <location>
        <begin position="44"/>
        <end position="75"/>
    </location>
</feature>
<evidence type="ECO:0000313" key="11">
    <source>
        <dbReference type="Proteomes" id="UP001498771"/>
    </source>
</evidence>
<evidence type="ECO:0000313" key="10">
    <source>
        <dbReference type="EMBL" id="KAK7206211.1"/>
    </source>
</evidence>
<feature type="compositionally biased region" description="Low complexity" evidence="8">
    <location>
        <begin position="123"/>
        <end position="136"/>
    </location>
</feature>
<proteinExistence type="predicted"/>
<keyword evidence="4 7" id="KW-0863">Zinc-finger</keyword>
<keyword evidence="3" id="KW-0677">Repeat</keyword>
<dbReference type="InterPro" id="IPR013087">
    <property type="entry name" value="Znf_C2H2_type"/>
</dbReference>
<dbReference type="RefSeq" id="XP_064769244.1">
    <property type="nucleotide sequence ID" value="XM_064912241.1"/>
</dbReference>
<dbReference type="Pfam" id="PF00096">
    <property type="entry name" value="zf-C2H2"/>
    <property type="match status" value="1"/>
</dbReference>
<organism evidence="10 11">
    <name type="scientific">Myxozyma melibiosi</name>
    <dbReference type="NCBI Taxonomy" id="54550"/>
    <lineage>
        <taxon>Eukaryota</taxon>
        <taxon>Fungi</taxon>
        <taxon>Dikarya</taxon>
        <taxon>Ascomycota</taxon>
        <taxon>Saccharomycotina</taxon>
        <taxon>Lipomycetes</taxon>
        <taxon>Lipomycetales</taxon>
        <taxon>Lipomycetaceae</taxon>
        <taxon>Myxozyma</taxon>
    </lineage>
</organism>
<dbReference type="Proteomes" id="UP001498771">
    <property type="component" value="Unassembled WGS sequence"/>
</dbReference>
<dbReference type="InterPro" id="IPR007219">
    <property type="entry name" value="XnlR_reg_dom"/>
</dbReference>
<dbReference type="CDD" id="cd12148">
    <property type="entry name" value="fungal_TF_MHR"/>
    <property type="match status" value="1"/>
</dbReference>
<evidence type="ECO:0000256" key="5">
    <source>
        <dbReference type="ARBA" id="ARBA00022833"/>
    </source>
</evidence>
<keyword evidence="5" id="KW-0862">Zinc</keyword>
<feature type="compositionally biased region" description="Low complexity" evidence="8">
    <location>
        <begin position="502"/>
        <end position="518"/>
    </location>
</feature>
<reference evidence="10 11" key="1">
    <citation type="submission" date="2024-03" db="EMBL/GenBank/DDBJ databases">
        <title>Genome-scale model development and genomic sequencing of the oleaginous clade Lipomyces.</title>
        <authorList>
            <consortium name="Lawrence Berkeley National Laboratory"/>
            <person name="Czajka J.J."/>
            <person name="Han Y."/>
            <person name="Kim J."/>
            <person name="Mondo S.J."/>
            <person name="Hofstad B.A."/>
            <person name="Robles A."/>
            <person name="Haridas S."/>
            <person name="Riley R."/>
            <person name="LaButti K."/>
            <person name="Pangilinan J."/>
            <person name="Andreopoulos W."/>
            <person name="Lipzen A."/>
            <person name="Yan J."/>
            <person name="Wang M."/>
            <person name="Ng V."/>
            <person name="Grigoriev I.V."/>
            <person name="Spatafora J.W."/>
            <person name="Magnuson J.K."/>
            <person name="Baker S.E."/>
            <person name="Pomraning K.R."/>
        </authorList>
    </citation>
    <scope>NUCLEOTIDE SEQUENCE [LARGE SCALE GENOMIC DNA]</scope>
    <source>
        <strain evidence="10 11">Phaff 52-87</strain>
    </source>
</reference>
<comment type="subcellular location">
    <subcellularLocation>
        <location evidence="1">Nucleus</location>
    </subcellularLocation>
</comment>
<dbReference type="EMBL" id="JBBJBU010000003">
    <property type="protein sequence ID" value="KAK7206211.1"/>
    <property type="molecule type" value="Genomic_DNA"/>
</dbReference>
<dbReference type="PANTHER" id="PTHR40626">
    <property type="entry name" value="MIP31509P"/>
    <property type="match status" value="1"/>
</dbReference>
<dbReference type="SUPFAM" id="SSF57667">
    <property type="entry name" value="beta-beta-alpha zinc fingers"/>
    <property type="match status" value="1"/>
</dbReference>
<dbReference type="Gene3D" id="3.30.160.60">
    <property type="entry name" value="Classic Zinc Finger"/>
    <property type="match status" value="2"/>
</dbReference>
<dbReference type="SMART" id="SM00355">
    <property type="entry name" value="ZnF_C2H2"/>
    <property type="match status" value="2"/>
</dbReference>
<feature type="region of interest" description="Disordered" evidence="8">
    <location>
        <begin position="497"/>
        <end position="518"/>
    </location>
</feature>
<sequence length="912" mass="101106">MSTAEPSPAARRKRAYSCSQCSASFKRSEHLVRHKRSHTMERPFDCSYCHNSFGRKDILQRHIRNCARSALSGKPLRTKHKPRSKKLPYPPRQKSSAASIPPPQCPPSPPLSNNGSENASKGAAEALAASAPPLHSEFAESLPSPPAISLIDEIASITIPFDSEPAASFDHAARFDRADSSCSDHLDGEDADDLDDDLAAPTHHPIVPYMSPSDLMESHRKSVSAAGGLTPSAISTTYAAHSDFELMPPPLPQSVLPPSPQLSIVLDDDTVPASASWSGFLADDQNSTTSPSLSMSSAESARHSTIFTDDLRTVFVSHLSQLCGEFFDFHLLIPQTPVLCSYLDTFNREVDSVLPIIHRSFFEFRFLAMASNLPQDEESILDSICDSVLLLTVFMTGATHSSQDNLAVQLRMANEKALARISKVFDSMHSDSSQLSVFQARFFCHLFDVWRGNFGNIRLYLDDTASKLRQNISAWNDFSCQVADFVMAQLGAEAPLSKDSHSSQASGSSQSPSPSSASDWQQWITKQTCHRLYWACSDLMSMVSLLYGQQPLFQQQQYRYHQIKDQRNASEGNNRCGLSWMNELGQPPLPDSDRLWKAETAEEWYFHMAAASMKPSTRLNLDGGSANVGLFTVSIFLHAILDYYRMMAREKASKRSYVSTDSASQQHGEVEGKILLNSLSCEEVDNLLAKLSSILVCRRSAGKAKEDEVPLRRCEALLHTCRLRQSEIRSAADIFGNIYFKDEFQIDLICTLGRNGKHVHEALYRAIEYMRTFILSFNTKGGDSSQNKSKEIRDTTELQAFWDACLYTIAWLTVIDAVSESGGAISENERTIVKEIAGLFDPDGKIAGTEVEVCRPEHYITGDDSIRDVENDGLLRKVATEVCDILDESGRKWGIARDMAVVLKRSVLCISS</sequence>
<dbReference type="PROSITE" id="PS50157">
    <property type="entry name" value="ZINC_FINGER_C2H2_2"/>
    <property type="match status" value="2"/>
</dbReference>
<feature type="compositionally biased region" description="Pro residues" evidence="8">
    <location>
        <begin position="100"/>
        <end position="110"/>
    </location>
</feature>
<feature type="compositionally biased region" description="Basic residues" evidence="8">
    <location>
        <begin position="76"/>
        <end position="86"/>
    </location>
</feature>
<evidence type="ECO:0000256" key="7">
    <source>
        <dbReference type="PROSITE-ProRule" id="PRU00042"/>
    </source>
</evidence>
<evidence type="ECO:0000256" key="3">
    <source>
        <dbReference type="ARBA" id="ARBA00022737"/>
    </source>
</evidence>
<gene>
    <name evidence="10" type="ORF">BZA70DRAFT_276034</name>
</gene>
<keyword evidence="6" id="KW-0539">Nucleus</keyword>
<comment type="caution">
    <text evidence="10">The sequence shown here is derived from an EMBL/GenBank/DDBJ whole genome shotgun (WGS) entry which is preliminary data.</text>
</comment>
<dbReference type="GeneID" id="90037753"/>
<keyword evidence="11" id="KW-1185">Reference proteome</keyword>
<feature type="domain" description="C2H2-type" evidence="9">
    <location>
        <begin position="16"/>
        <end position="43"/>
    </location>
</feature>
<evidence type="ECO:0000256" key="4">
    <source>
        <dbReference type="ARBA" id="ARBA00022771"/>
    </source>
</evidence>
<dbReference type="PANTHER" id="PTHR40626:SF11">
    <property type="entry name" value="ZINC FINGER PROTEIN YPR022C"/>
    <property type="match status" value="1"/>
</dbReference>
<feature type="region of interest" description="Disordered" evidence="8">
    <location>
        <begin position="70"/>
        <end position="142"/>
    </location>
</feature>
<dbReference type="InterPro" id="IPR036236">
    <property type="entry name" value="Znf_C2H2_sf"/>
</dbReference>
<accession>A0ABR1F8N7</accession>
<evidence type="ECO:0000256" key="1">
    <source>
        <dbReference type="ARBA" id="ARBA00004123"/>
    </source>
</evidence>
<evidence type="ECO:0000256" key="2">
    <source>
        <dbReference type="ARBA" id="ARBA00022723"/>
    </source>
</evidence>
<protein>
    <recommendedName>
        <fullName evidence="9">C2H2-type domain-containing protein</fullName>
    </recommendedName>
</protein>
<dbReference type="PROSITE" id="PS00028">
    <property type="entry name" value="ZINC_FINGER_C2H2_1"/>
    <property type="match status" value="1"/>
</dbReference>
<evidence type="ECO:0000259" key="9">
    <source>
        <dbReference type="PROSITE" id="PS50157"/>
    </source>
</evidence>
<dbReference type="Pfam" id="PF04082">
    <property type="entry name" value="Fungal_trans"/>
    <property type="match status" value="1"/>
</dbReference>
<evidence type="ECO:0000256" key="6">
    <source>
        <dbReference type="ARBA" id="ARBA00023242"/>
    </source>
</evidence>